<dbReference type="GeneID" id="28488451"/>
<evidence type="ECO:0000256" key="1">
    <source>
        <dbReference type="ARBA" id="ARBA00022448"/>
    </source>
</evidence>
<feature type="transmembrane region" description="Helical" evidence="8">
    <location>
        <begin position="35"/>
        <end position="57"/>
    </location>
</feature>
<accession>A0A126QXZ8</accession>
<evidence type="ECO:0000313" key="9">
    <source>
        <dbReference type="EMBL" id="AMK14716.1"/>
    </source>
</evidence>
<evidence type="ECO:0000256" key="5">
    <source>
        <dbReference type="ARBA" id="ARBA00023010"/>
    </source>
</evidence>
<keyword evidence="2 8" id="KW-0812">Transmembrane</keyword>
<evidence type="ECO:0000256" key="2">
    <source>
        <dbReference type="ARBA" id="ARBA00022692"/>
    </source>
</evidence>
<comment type="subunit">
    <text evidence="8">Component of the Sec protein translocase complex. Heterotrimer consisting of SecY (alpha), SecG (beta) and SecE (gamma) subunits. The heterotrimers can form oligomers, although 1 heterotrimer is thought to be able to translocate proteins. Interacts with the ribosome. May interact with SecDF, and other proteins may be involved.</text>
</comment>
<evidence type="ECO:0000256" key="7">
    <source>
        <dbReference type="ARBA" id="ARBA00037847"/>
    </source>
</evidence>
<dbReference type="NCBIfam" id="NF006909">
    <property type="entry name" value="PRK09400.1-4"/>
    <property type="match status" value="1"/>
</dbReference>
<proteinExistence type="inferred from homology"/>
<reference evidence="10" key="4">
    <citation type="submission" date="2016-10" db="EMBL/GenBank/DDBJ databases">
        <authorList>
            <person name="de Groot N.N."/>
        </authorList>
    </citation>
    <scope>NUCLEOTIDE SEQUENCE [LARGE SCALE GENOMIC DNA]</scope>
    <source>
        <strain evidence="10">DSM 16632</strain>
    </source>
</reference>
<dbReference type="AlphaFoldDB" id="A0A126QXZ8"/>
<dbReference type="Gene3D" id="1.20.5.820">
    <property type="entry name" value="Preprotein translocase SecE subunit"/>
    <property type="match status" value="1"/>
</dbReference>
<reference evidence="12" key="3">
    <citation type="submission" date="2016-10" db="EMBL/GenBank/DDBJ databases">
        <authorList>
            <person name="Varghese N."/>
        </authorList>
    </citation>
    <scope>NUCLEOTIDE SEQUENCE [LARGE SCALE GENOMIC DNA]</scope>
    <source>
        <strain evidence="12">DSM 16632</strain>
    </source>
</reference>
<keyword evidence="1 8" id="KW-0813">Transport</keyword>
<dbReference type="Pfam" id="PF00584">
    <property type="entry name" value="SecE"/>
    <property type="match status" value="1"/>
</dbReference>
<reference evidence="11" key="2">
    <citation type="submission" date="2016-02" db="EMBL/GenBank/DDBJ databases">
        <title>The draft genome sequence of the rumen methanogen Methanobrevibacter olleyae YLM1.</title>
        <authorList>
            <consortium name="New Zealand Agricultural Greenhouse Gas Research Centre/Pastoral Greenhouse Gas Research Consortium"/>
            <person name="Kelly W.J."/>
            <person name="Li D."/>
            <person name="Lambie S.C."/>
            <person name="Attwood G.T."/>
            <person name="Altermann E."/>
            <person name="Leahy S.C."/>
        </authorList>
    </citation>
    <scope>NUCLEOTIDE SEQUENCE [LARGE SCALE GENOMIC DNA]</scope>
    <source>
        <strain evidence="11">YLM1</strain>
    </source>
</reference>
<comment type="function">
    <text evidence="8">Essential subunit of the Sec protein translocation channel SecYEG. Clamps together the 2 halves of SecY. May contact the channel plug during translocation.</text>
</comment>
<comment type="similarity">
    <text evidence="8">Belongs to the SecE/SEC61-gamma family.</text>
</comment>
<dbReference type="InterPro" id="IPR023391">
    <property type="entry name" value="Prot_translocase_SecE_dom_sf"/>
</dbReference>
<keyword evidence="6 8" id="KW-0472">Membrane</keyword>
<evidence type="ECO:0000313" key="11">
    <source>
        <dbReference type="Proteomes" id="UP000066376"/>
    </source>
</evidence>
<dbReference type="GO" id="GO:0012505">
    <property type="term" value="C:endomembrane system"/>
    <property type="evidence" value="ECO:0007669"/>
    <property type="project" value="UniProtKB-SubCell"/>
</dbReference>
<dbReference type="RefSeq" id="WP_067145361.1">
    <property type="nucleotide sequence ID" value="NZ_CP014265.1"/>
</dbReference>
<evidence type="ECO:0000256" key="6">
    <source>
        <dbReference type="ARBA" id="ARBA00023136"/>
    </source>
</evidence>
<sequence length="59" mass="6582">MNIKETTNDFIKQSKRVLKVAKKPDREEFFDFSKVTAIGIAIIGVIGFVMVLIGQLLGL</sequence>
<dbReference type="GO" id="GO:0008320">
    <property type="term" value="F:protein transmembrane transporter activity"/>
    <property type="evidence" value="ECO:0007669"/>
    <property type="project" value="UniProtKB-UniRule"/>
</dbReference>
<evidence type="ECO:0000256" key="8">
    <source>
        <dbReference type="HAMAP-Rule" id="MF_00422"/>
    </source>
</evidence>
<keyword evidence="5 8" id="KW-0811">Translocation</keyword>
<dbReference type="STRING" id="294671.YLM1_0156"/>
<evidence type="ECO:0000256" key="4">
    <source>
        <dbReference type="ARBA" id="ARBA00022989"/>
    </source>
</evidence>
<organism evidence="9 11">
    <name type="scientific">Methanobrevibacter olleyae</name>
    <dbReference type="NCBI Taxonomy" id="294671"/>
    <lineage>
        <taxon>Archaea</taxon>
        <taxon>Methanobacteriati</taxon>
        <taxon>Methanobacteriota</taxon>
        <taxon>Methanomada group</taxon>
        <taxon>Methanobacteria</taxon>
        <taxon>Methanobacteriales</taxon>
        <taxon>Methanobacteriaceae</taxon>
        <taxon>Methanobrevibacter</taxon>
    </lineage>
</organism>
<dbReference type="PATRIC" id="fig|294671.3.peg.157"/>
<dbReference type="Proteomes" id="UP000066376">
    <property type="component" value="Chromosome"/>
</dbReference>
<dbReference type="NCBIfam" id="TIGR00327">
    <property type="entry name" value="secE_euk_arch"/>
    <property type="match status" value="1"/>
</dbReference>
<dbReference type="SUPFAM" id="SSF103456">
    <property type="entry name" value="Preprotein translocase SecE subunit"/>
    <property type="match status" value="1"/>
</dbReference>
<name>A0A126QXZ8_METOL</name>
<evidence type="ECO:0000256" key="3">
    <source>
        <dbReference type="ARBA" id="ARBA00022927"/>
    </source>
</evidence>
<protein>
    <recommendedName>
        <fullName evidence="8">Protein translocase subunit SecE</fullName>
    </recommendedName>
    <alternativeName>
        <fullName evidence="8">Protein transport protein Sec61 gamma subunit homolog</fullName>
    </alternativeName>
</protein>
<dbReference type="GO" id="GO:0006605">
    <property type="term" value="P:protein targeting"/>
    <property type="evidence" value="ECO:0007669"/>
    <property type="project" value="UniProtKB-UniRule"/>
</dbReference>
<dbReference type="KEGG" id="mol:YLM1_0156"/>
<dbReference type="InterPro" id="IPR001901">
    <property type="entry name" value="Translocase_SecE/Sec61-g"/>
</dbReference>
<keyword evidence="3 8" id="KW-0653">Protein transport</keyword>
<evidence type="ECO:0000313" key="12">
    <source>
        <dbReference type="Proteomes" id="UP000183442"/>
    </source>
</evidence>
<dbReference type="GO" id="GO:0005886">
    <property type="term" value="C:plasma membrane"/>
    <property type="evidence" value="ECO:0007669"/>
    <property type="project" value="UniProtKB-SubCell"/>
</dbReference>
<dbReference type="Proteomes" id="UP000183442">
    <property type="component" value="Unassembled WGS sequence"/>
</dbReference>
<keyword evidence="11" id="KW-1185">Reference proteome</keyword>
<dbReference type="InterPro" id="IPR008158">
    <property type="entry name" value="Translocase_Sec61-g"/>
</dbReference>
<dbReference type="GO" id="GO:0009306">
    <property type="term" value="P:protein secretion"/>
    <property type="evidence" value="ECO:0007669"/>
    <property type="project" value="UniProtKB-UniRule"/>
</dbReference>
<comment type="subcellular location">
    <subcellularLocation>
        <location evidence="8">Cell membrane</location>
        <topology evidence="8">Single-pass membrane protein</topology>
    </subcellularLocation>
    <subcellularLocation>
        <location evidence="7">Endomembrane system</location>
        <topology evidence="7">Single-pass membrane protein</topology>
    </subcellularLocation>
</comment>
<keyword evidence="4 8" id="KW-1133">Transmembrane helix</keyword>
<dbReference type="EMBL" id="FOTL01000010">
    <property type="protein sequence ID" value="SFL42197.1"/>
    <property type="molecule type" value="Genomic_DNA"/>
</dbReference>
<dbReference type="OrthoDB" id="52835at2157"/>
<dbReference type="PROSITE" id="PS01067">
    <property type="entry name" value="SECE_SEC61G"/>
    <property type="match status" value="1"/>
</dbReference>
<dbReference type="EMBL" id="CP014265">
    <property type="protein sequence ID" value="AMK14716.1"/>
    <property type="molecule type" value="Genomic_DNA"/>
</dbReference>
<reference evidence="9 11" key="1">
    <citation type="journal article" date="2016" name="Genome Announc.">
        <title>Draft Genome Sequence of the Rumen Methanogen Methanobrevibacter olleyae YLM1.</title>
        <authorList>
            <person name="Kelly W.J."/>
            <person name="Li D."/>
            <person name="Lambie S.C."/>
            <person name="Cox F."/>
            <person name="Attwood G.T."/>
            <person name="Altermann E."/>
            <person name="Leahy S.C."/>
        </authorList>
    </citation>
    <scope>NUCLEOTIDE SEQUENCE [LARGE SCALE GENOMIC DNA]</scope>
    <source>
        <strain evidence="9 11">YLM1</strain>
    </source>
</reference>
<dbReference type="GO" id="GO:0065002">
    <property type="term" value="P:intracellular protein transmembrane transport"/>
    <property type="evidence" value="ECO:0007669"/>
    <property type="project" value="UniProtKB-UniRule"/>
</dbReference>
<keyword evidence="8" id="KW-1003">Cell membrane</keyword>
<gene>
    <name evidence="8" type="primary">secE</name>
    <name evidence="10" type="ORF">SAMN02910297_00839</name>
    <name evidence="9" type="ORF">YLM1_0156</name>
</gene>
<evidence type="ECO:0000313" key="10">
    <source>
        <dbReference type="EMBL" id="SFL42197.1"/>
    </source>
</evidence>
<dbReference type="HAMAP" id="MF_00422">
    <property type="entry name" value="SecE"/>
    <property type="match status" value="1"/>
</dbReference>